<evidence type="ECO:0000256" key="2">
    <source>
        <dbReference type="ARBA" id="ARBA00007599"/>
    </source>
</evidence>
<sequence>MFKIITNSPEQTSLLGEKIAKLIKDNLVICLEGDLGAGKTLFTQGFCQALNVKETVTSPTFNLMNVYEGDKRIYHFDLYRLENENDLYEIGFYEYTDVEDEIALIEWPDRFIDCMPDDYLHLKIERTSIDSQREITVILHGEKYKNLYEEMKKTCQF</sequence>
<dbReference type="GO" id="GO:0002949">
    <property type="term" value="P:tRNA threonylcarbamoyladenosine modification"/>
    <property type="evidence" value="ECO:0007669"/>
    <property type="project" value="InterPro"/>
</dbReference>
<keyword evidence="8" id="KW-0067">ATP-binding</keyword>
<dbReference type="GO" id="GO:0005524">
    <property type="term" value="F:ATP binding"/>
    <property type="evidence" value="ECO:0007669"/>
    <property type="project" value="UniProtKB-KW"/>
</dbReference>
<evidence type="ECO:0000256" key="3">
    <source>
        <dbReference type="ARBA" id="ARBA00019010"/>
    </source>
</evidence>
<dbReference type="InterPro" id="IPR003442">
    <property type="entry name" value="T6A_TsaE"/>
</dbReference>
<dbReference type="AlphaFoldDB" id="A0A239T7D1"/>
<evidence type="ECO:0000256" key="8">
    <source>
        <dbReference type="ARBA" id="ARBA00022840"/>
    </source>
</evidence>
<dbReference type="PANTHER" id="PTHR33540">
    <property type="entry name" value="TRNA THREONYLCARBAMOYLADENOSINE BIOSYNTHESIS PROTEIN TSAE"/>
    <property type="match status" value="1"/>
</dbReference>
<keyword evidence="4" id="KW-0963">Cytoplasm</keyword>
<keyword evidence="5" id="KW-0819">tRNA processing</keyword>
<evidence type="ECO:0000313" key="12">
    <source>
        <dbReference type="Proteomes" id="UP000215383"/>
    </source>
</evidence>
<dbReference type="NCBIfam" id="TIGR00150">
    <property type="entry name" value="T6A_YjeE"/>
    <property type="match status" value="1"/>
</dbReference>
<dbReference type="Pfam" id="PF02367">
    <property type="entry name" value="TsaE"/>
    <property type="match status" value="1"/>
</dbReference>
<evidence type="ECO:0000256" key="10">
    <source>
        <dbReference type="ARBA" id="ARBA00032441"/>
    </source>
</evidence>
<dbReference type="GO" id="GO:0005737">
    <property type="term" value="C:cytoplasm"/>
    <property type="evidence" value="ECO:0007669"/>
    <property type="project" value="UniProtKB-SubCell"/>
</dbReference>
<gene>
    <name evidence="11" type="primary">ydiB</name>
    <name evidence="11" type="ORF">SAMEA4364220_00044</name>
</gene>
<evidence type="ECO:0000256" key="6">
    <source>
        <dbReference type="ARBA" id="ARBA00022723"/>
    </source>
</evidence>
<reference evidence="11 12" key="1">
    <citation type="submission" date="2017-06" db="EMBL/GenBank/DDBJ databases">
        <authorList>
            <consortium name="Pathogen Informatics"/>
        </authorList>
    </citation>
    <scope>NUCLEOTIDE SEQUENCE [LARGE SCALE GENOMIC DNA]</scope>
    <source>
        <strain evidence="11 12">NCTC10570</strain>
    </source>
</reference>
<organism evidence="11 12">
    <name type="scientific">Megamonas hypermegale</name>
    <dbReference type="NCBI Taxonomy" id="158847"/>
    <lineage>
        <taxon>Bacteria</taxon>
        <taxon>Bacillati</taxon>
        <taxon>Bacillota</taxon>
        <taxon>Negativicutes</taxon>
        <taxon>Selenomonadales</taxon>
        <taxon>Selenomonadaceae</taxon>
        <taxon>Megamonas</taxon>
    </lineage>
</organism>
<evidence type="ECO:0000256" key="1">
    <source>
        <dbReference type="ARBA" id="ARBA00004496"/>
    </source>
</evidence>
<dbReference type="Proteomes" id="UP000215383">
    <property type="component" value="Chromosome 1"/>
</dbReference>
<evidence type="ECO:0000256" key="9">
    <source>
        <dbReference type="ARBA" id="ARBA00022842"/>
    </source>
</evidence>
<evidence type="ECO:0000256" key="5">
    <source>
        <dbReference type="ARBA" id="ARBA00022694"/>
    </source>
</evidence>
<comment type="subcellular location">
    <subcellularLocation>
        <location evidence="1">Cytoplasm</location>
    </subcellularLocation>
</comment>
<keyword evidence="12" id="KW-1185">Reference proteome</keyword>
<keyword evidence="6" id="KW-0479">Metal-binding</keyword>
<dbReference type="RefSeq" id="WP_027889543.1">
    <property type="nucleotide sequence ID" value="NZ_LT906446.1"/>
</dbReference>
<accession>A0A239T7D1</accession>
<keyword evidence="7" id="KW-0547">Nucleotide-binding</keyword>
<dbReference type="eggNOG" id="COG0802">
    <property type="taxonomic scope" value="Bacteria"/>
</dbReference>
<dbReference type="InterPro" id="IPR027417">
    <property type="entry name" value="P-loop_NTPase"/>
</dbReference>
<dbReference type="SUPFAM" id="SSF52540">
    <property type="entry name" value="P-loop containing nucleoside triphosphate hydrolases"/>
    <property type="match status" value="1"/>
</dbReference>
<keyword evidence="9" id="KW-0460">Magnesium</keyword>
<dbReference type="PANTHER" id="PTHR33540:SF2">
    <property type="entry name" value="TRNA THREONYLCARBAMOYLADENOSINE BIOSYNTHESIS PROTEIN TSAE"/>
    <property type="match status" value="1"/>
</dbReference>
<protein>
    <recommendedName>
        <fullName evidence="3">tRNA threonylcarbamoyladenosine biosynthesis protein TsaE</fullName>
    </recommendedName>
    <alternativeName>
        <fullName evidence="10">t(6)A37 threonylcarbamoyladenosine biosynthesis protein TsaE</fullName>
    </alternativeName>
</protein>
<comment type="similarity">
    <text evidence="2">Belongs to the TsaE family.</text>
</comment>
<name>A0A239T7D1_9FIRM</name>
<proteinExistence type="inferred from homology"/>
<evidence type="ECO:0000256" key="4">
    <source>
        <dbReference type="ARBA" id="ARBA00022490"/>
    </source>
</evidence>
<dbReference type="GeneID" id="78506091"/>
<dbReference type="EMBL" id="LT906446">
    <property type="protein sequence ID" value="SNU93641.1"/>
    <property type="molecule type" value="Genomic_DNA"/>
</dbReference>
<evidence type="ECO:0000313" key="11">
    <source>
        <dbReference type="EMBL" id="SNU93641.1"/>
    </source>
</evidence>
<dbReference type="Gene3D" id="3.40.50.300">
    <property type="entry name" value="P-loop containing nucleotide triphosphate hydrolases"/>
    <property type="match status" value="1"/>
</dbReference>
<dbReference type="GO" id="GO:0046872">
    <property type="term" value="F:metal ion binding"/>
    <property type="evidence" value="ECO:0007669"/>
    <property type="project" value="UniProtKB-KW"/>
</dbReference>
<evidence type="ECO:0000256" key="7">
    <source>
        <dbReference type="ARBA" id="ARBA00022741"/>
    </source>
</evidence>